<evidence type="ECO:0000313" key="4">
    <source>
        <dbReference type="Proteomes" id="UP000002640"/>
    </source>
</evidence>
<dbReference type="OMA" id="IVRCSAN"/>
<dbReference type="PANTHER" id="PTHR34605:SF3">
    <property type="entry name" value="P CELL-TYPE AGGLUTINATION PROTEIN MAP4-LIKE-RELATED"/>
    <property type="match status" value="1"/>
</dbReference>
<dbReference type="AlphaFoldDB" id="G4Z7A9"/>
<dbReference type="EMBL" id="JH159153">
    <property type="protein sequence ID" value="EGZ19617.1"/>
    <property type="molecule type" value="Genomic_DNA"/>
</dbReference>
<dbReference type="Gene3D" id="1.10.443.10">
    <property type="entry name" value="Intergrase catalytic core"/>
    <property type="match status" value="1"/>
</dbReference>
<protein>
    <recommendedName>
        <fullName evidence="5">Tyr recombinase domain-containing protein</fullName>
    </recommendedName>
</protein>
<feature type="non-terminal residue" evidence="3">
    <location>
        <position position="1"/>
    </location>
</feature>
<dbReference type="GO" id="GO:0006310">
    <property type="term" value="P:DNA recombination"/>
    <property type="evidence" value="ECO:0007669"/>
    <property type="project" value="UniProtKB-KW"/>
</dbReference>
<keyword evidence="1" id="KW-0233">DNA recombination</keyword>
<dbReference type="InterPro" id="IPR013762">
    <property type="entry name" value="Integrase-like_cat_sf"/>
</dbReference>
<dbReference type="GO" id="GO:0003677">
    <property type="term" value="F:DNA binding"/>
    <property type="evidence" value="ECO:0007669"/>
    <property type="project" value="InterPro"/>
</dbReference>
<dbReference type="PANTHER" id="PTHR34605">
    <property type="entry name" value="PHAGE_INTEGRASE DOMAIN-CONTAINING PROTEIN"/>
    <property type="match status" value="1"/>
</dbReference>
<dbReference type="InterPro" id="IPR011010">
    <property type="entry name" value="DNA_brk_join_enz"/>
</dbReference>
<dbReference type="GeneID" id="20656837"/>
<evidence type="ECO:0000313" key="3">
    <source>
        <dbReference type="EMBL" id="EGZ19617.1"/>
    </source>
</evidence>
<gene>
    <name evidence="3" type="ORF">PHYSODRAFT_492524</name>
</gene>
<dbReference type="InParanoid" id="G4Z7A9"/>
<proteinExistence type="predicted"/>
<dbReference type="SUPFAM" id="SSF56349">
    <property type="entry name" value="DNA breaking-rejoining enzymes"/>
    <property type="match status" value="1"/>
</dbReference>
<feature type="compositionally biased region" description="Polar residues" evidence="2">
    <location>
        <begin position="274"/>
        <end position="284"/>
    </location>
</feature>
<dbReference type="STRING" id="1094619.G4Z7A9"/>
<dbReference type="RefSeq" id="XP_009522334.1">
    <property type="nucleotide sequence ID" value="XM_009524039.1"/>
</dbReference>
<evidence type="ECO:0000256" key="1">
    <source>
        <dbReference type="ARBA" id="ARBA00023172"/>
    </source>
</evidence>
<evidence type="ECO:0000256" key="2">
    <source>
        <dbReference type="SAM" id="MobiDB-lite"/>
    </source>
</evidence>
<sequence length="284" mass="30662">SANTVLSAISHVSWYHIRNLGYSVGLHAGHNMAVRGMQRLSPPPPQKQPVTMAILREIRRRCNFQSAHDRVLWGAAVMGFFFLLRQSEYLADGTKMKPYIIQVNDVQFLSTQGVLARSIDKVAAVSIKSRGSKSDQVGAGATRTLHRSGSAWLCPVQATWELVQNSRMFSSNEALCATGTGKVLAANRLAKAIKCAAAAAGADPLTFGTHSMGSGGATALFATGVDRLTIKLFGRWFSDAFEQYTRMNEATTRSLAEQMERGARSHVSPVTLVGASSSSNTELD</sequence>
<reference evidence="3 4" key="1">
    <citation type="journal article" date="2006" name="Science">
        <title>Phytophthora genome sequences uncover evolutionary origins and mechanisms of pathogenesis.</title>
        <authorList>
            <person name="Tyler B.M."/>
            <person name="Tripathy S."/>
            <person name="Zhang X."/>
            <person name="Dehal P."/>
            <person name="Jiang R.H."/>
            <person name="Aerts A."/>
            <person name="Arredondo F.D."/>
            <person name="Baxter L."/>
            <person name="Bensasson D."/>
            <person name="Beynon J.L."/>
            <person name="Chapman J."/>
            <person name="Damasceno C.M."/>
            <person name="Dorrance A.E."/>
            <person name="Dou D."/>
            <person name="Dickerman A.W."/>
            <person name="Dubchak I.L."/>
            <person name="Garbelotto M."/>
            <person name="Gijzen M."/>
            <person name="Gordon S.G."/>
            <person name="Govers F."/>
            <person name="Grunwald N.J."/>
            <person name="Huang W."/>
            <person name="Ivors K.L."/>
            <person name="Jones R.W."/>
            <person name="Kamoun S."/>
            <person name="Krampis K."/>
            <person name="Lamour K.H."/>
            <person name="Lee M.K."/>
            <person name="McDonald W.H."/>
            <person name="Medina M."/>
            <person name="Meijer H.J."/>
            <person name="Nordberg E.K."/>
            <person name="Maclean D.J."/>
            <person name="Ospina-Giraldo M.D."/>
            <person name="Morris P.F."/>
            <person name="Phuntumart V."/>
            <person name="Putnam N.H."/>
            <person name="Rash S."/>
            <person name="Rose J.K."/>
            <person name="Sakihama Y."/>
            <person name="Salamov A.A."/>
            <person name="Savidor A."/>
            <person name="Scheuring C.F."/>
            <person name="Smith B.M."/>
            <person name="Sobral B.W."/>
            <person name="Terry A."/>
            <person name="Torto-Alalibo T.A."/>
            <person name="Win J."/>
            <person name="Xu Z."/>
            <person name="Zhang H."/>
            <person name="Grigoriev I.V."/>
            <person name="Rokhsar D.S."/>
            <person name="Boore J.L."/>
        </authorList>
    </citation>
    <scope>NUCLEOTIDE SEQUENCE [LARGE SCALE GENOMIC DNA]</scope>
    <source>
        <strain evidence="3 4">P6497</strain>
    </source>
</reference>
<dbReference type="KEGG" id="psoj:PHYSODRAFT_492524"/>
<dbReference type="Proteomes" id="UP000002640">
    <property type="component" value="Unassembled WGS sequence"/>
</dbReference>
<dbReference type="GO" id="GO:0015074">
    <property type="term" value="P:DNA integration"/>
    <property type="evidence" value="ECO:0007669"/>
    <property type="project" value="InterPro"/>
</dbReference>
<name>G4Z7A9_PHYSP</name>
<keyword evidence="4" id="KW-1185">Reference proteome</keyword>
<accession>G4Z7A9</accession>
<dbReference type="InterPro" id="IPR052925">
    <property type="entry name" value="Phage_Integrase-like_Recomb"/>
</dbReference>
<organism evidence="3 4">
    <name type="scientific">Phytophthora sojae (strain P6497)</name>
    <name type="common">Soybean stem and root rot agent</name>
    <name type="synonym">Phytophthora megasperma f. sp. glycines</name>
    <dbReference type="NCBI Taxonomy" id="1094619"/>
    <lineage>
        <taxon>Eukaryota</taxon>
        <taxon>Sar</taxon>
        <taxon>Stramenopiles</taxon>
        <taxon>Oomycota</taxon>
        <taxon>Peronosporomycetes</taxon>
        <taxon>Peronosporales</taxon>
        <taxon>Peronosporaceae</taxon>
        <taxon>Phytophthora</taxon>
    </lineage>
</organism>
<feature type="region of interest" description="Disordered" evidence="2">
    <location>
        <begin position="260"/>
        <end position="284"/>
    </location>
</feature>
<evidence type="ECO:0008006" key="5">
    <source>
        <dbReference type="Google" id="ProtNLM"/>
    </source>
</evidence>